<dbReference type="GO" id="GO:0009035">
    <property type="term" value="F:type I site-specific deoxyribonuclease activity"/>
    <property type="evidence" value="ECO:0007669"/>
    <property type="project" value="UniProtKB-EC"/>
</dbReference>
<name>A0A164Z3M8_9SYNE</name>
<feature type="region of interest" description="Disordered" evidence="1">
    <location>
        <begin position="114"/>
        <end position="146"/>
    </location>
</feature>
<evidence type="ECO:0000313" key="3">
    <source>
        <dbReference type="Proteomes" id="UP000182631"/>
    </source>
</evidence>
<evidence type="ECO:0000256" key="1">
    <source>
        <dbReference type="SAM" id="MobiDB-lite"/>
    </source>
</evidence>
<keyword evidence="2" id="KW-0378">Hydrolase</keyword>
<proteinExistence type="predicted"/>
<gene>
    <name evidence="2" type="ORF">FLM9_361</name>
</gene>
<sequence>MGEKEVVFSGDLAAARPGFEAMAAAGDRVVTPQDHTLYSLCRPEHRLPAAAVSADGIQDRTLYGLCRPERLLDMIRQFTVFDGGRRKVARHQQEFTVRRAKVVALARKVAGQDRGEGVPQVLQGNDDAQAFSASSRSASVGTMGSR</sequence>
<protein>
    <submittedName>
        <fullName evidence="2">Type I restriction-modification system,restriction subunit R</fullName>
        <ecNumber evidence="2">3.1.21.3</ecNumber>
    </submittedName>
</protein>
<accession>A0A164Z3M8</accession>
<dbReference type="AlphaFoldDB" id="A0A164Z3M8"/>
<reference evidence="3" key="1">
    <citation type="submission" date="2016-02" db="EMBL/GenBank/DDBJ databases">
        <authorList>
            <person name="liu f."/>
        </authorList>
    </citation>
    <scope>NUCLEOTIDE SEQUENCE [LARGE SCALE GENOMIC DNA]</scope>
</reference>
<dbReference type="EMBL" id="FITM01000041">
    <property type="protein sequence ID" value="SAY38476.1"/>
    <property type="molecule type" value="Genomic_DNA"/>
</dbReference>
<keyword evidence="3" id="KW-1185">Reference proteome</keyword>
<evidence type="ECO:0000313" key="2">
    <source>
        <dbReference type="EMBL" id="SAY38476.1"/>
    </source>
</evidence>
<dbReference type="EC" id="3.1.21.3" evidence="2"/>
<organism evidence="2 3">
    <name type="scientific">Candidatus Synechococcus spongiarum</name>
    <dbReference type="NCBI Taxonomy" id="431041"/>
    <lineage>
        <taxon>Bacteria</taxon>
        <taxon>Bacillati</taxon>
        <taxon>Cyanobacteriota</taxon>
        <taxon>Cyanophyceae</taxon>
        <taxon>Synechococcales</taxon>
        <taxon>Synechococcaceae</taxon>
        <taxon>Synechococcus</taxon>
    </lineage>
</organism>
<dbReference type="Proteomes" id="UP000182631">
    <property type="component" value="Unassembled WGS sequence"/>
</dbReference>
<dbReference type="RefSeq" id="WP_074456956.1">
    <property type="nucleotide sequence ID" value="NZ_FITM01000041.1"/>
</dbReference>
<feature type="compositionally biased region" description="Low complexity" evidence="1">
    <location>
        <begin position="128"/>
        <end position="139"/>
    </location>
</feature>